<dbReference type="Proteomes" id="UP000076643">
    <property type="component" value="Unassembled WGS sequence"/>
</dbReference>
<name>A0A166U9S6_9GAMM</name>
<dbReference type="PATRIC" id="fig|1365250.3.peg.5103"/>
<keyword evidence="2" id="KW-1185">Reference proteome</keyword>
<dbReference type="RefSeq" id="WP_063366106.1">
    <property type="nucleotide sequence ID" value="NZ_AQHB01000049.1"/>
</dbReference>
<accession>A0A166U9S6</accession>
<protein>
    <recommendedName>
        <fullName evidence="3">MalT-like TPR region domain-containing protein</fullName>
    </recommendedName>
</protein>
<comment type="caution">
    <text evidence="1">The sequence shown here is derived from an EMBL/GenBank/DDBJ whole genome shotgun (WGS) entry which is preliminary data.</text>
</comment>
<proteinExistence type="predicted"/>
<dbReference type="InterPro" id="IPR011990">
    <property type="entry name" value="TPR-like_helical_dom_sf"/>
</dbReference>
<organism evidence="1 2">
    <name type="scientific">Pseudoalteromonas luteoviolacea DSM 6061</name>
    <dbReference type="NCBI Taxonomy" id="1365250"/>
    <lineage>
        <taxon>Bacteria</taxon>
        <taxon>Pseudomonadati</taxon>
        <taxon>Pseudomonadota</taxon>
        <taxon>Gammaproteobacteria</taxon>
        <taxon>Alteromonadales</taxon>
        <taxon>Pseudoalteromonadaceae</taxon>
        <taxon>Pseudoalteromonas</taxon>
    </lineage>
</organism>
<dbReference type="SUPFAM" id="SSF48452">
    <property type="entry name" value="TPR-like"/>
    <property type="match status" value="1"/>
</dbReference>
<dbReference type="AlphaFoldDB" id="A0A166U9S6"/>
<dbReference type="Gene3D" id="1.25.40.10">
    <property type="entry name" value="Tetratricopeptide repeat domain"/>
    <property type="match status" value="1"/>
</dbReference>
<gene>
    <name evidence="1" type="ORF">N475_05270</name>
</gene>
<evidence type="ECO:0000313" key="1">
    <source>
        <dbReference type="EMBL" id="KZN29709.1"/>
    </source>
</evidence>
<dbReference type="EMBL" id="AUYB01000158">
    <property type="protein sequence ID" value="KZN29709.1"/>
    <property type="molecule type" value="Genomic_DNA"/>
</dbReference>
<sequence length="340" mass="38258">MKGTILKFGTNVTIITAIFVSGFVVGAENKTVSEEIEYLTRNDPLAAISRYEEVAQTLLKQNNPDTILIYKNVLIAASNTQNIPLVEEMSKQLSSLRLAAYINPYLFSSVNAIGVSYRKNGQFEDAVTTYKCALKYAFNDIDKMIVKVNLSIAYRMMEQPAVSFQLLQSIDEAILDGNRKAGLLVVKGNTAVVLNKSSEAVDYYAQARKYYLKVEHNLSAARVTVNLLGAALISRKLDVFTKYRITLNQFPENQLPLGEKQYLQWLDLMYKSVAKNNISLDTERYIKEQVPVLIEFGYKEHIVKLLQSLDAQSLVPEGGKRFLPTTKLKPGLASQWCQNF</sequence>
<evidence type="ECO:0000313" key="2">
    <source>
        <dbReference type="Proteomes" id="UP000076643"/>
    </source>
</evidence>
<evidence type="ECO:0008006" key="3">
    <source>
        <dbReference type="Google" id="ProtNLM"/>
    </source>
</evidence>
<reference evidence="1 2" key="1">
    <citation type="submission" date="2013-07" db="EMBL/GenBank/DDBJ databases">
        <title>Comparative Genomic and Metabolomic Analysis of Twelve Strains of Pseudoalteromonas luteoviolacea.</title>
        <authorList>
            <person name="Vynne N.G."/>
            <person name="Mansson M."/>
            <person name="Gram L."/>
        </authorList>
    </citation>
    <scope>NUCLEOTIDE SEQUENCE [LARGE SCALE GENOMIC DNA]</scope>
    <source>
        <strain evidence="1 2">DSM 6061</strain>
    </source>
</reference>